<reference evidence="2" key="2">
    <citation type="submission" date="2024-10" db="UniProtKB">
        <authorList>
            <consortium name="EnsemblProtists"/>
        </authorList>
    </citation>
    <scope>IDENTIFICATION</scope>
</reference>
<dbReference type="AlphaFoldDB" id="A0A0D3KG13"/>
<protein>
    <submittedName>
        <fullName evidence="2">Uncharacterized protein</fullName>
    </submittedName>
</protein>
<dbReference type="Proteomes" id="UP000013827">
    <property type="component" value="Unassembled WGS sequence"/>
</dbReference>
<dbReference type="GeneID" id="17279967"/>
<proteinExistence type="predicted"/>
<dbReference type="HOGENOM" id="CLU_2854384_0_0_1"/>
<reference evidence="3" key="1">
    <citation type="journal article" date="2013" name="Nature">
        <title>Pan genome of the phytoplankton Emiliania underpins its global distribution.</title>
        <authorList>
            <person name="Read B.A."/>
            <person name="Kegel J."/>
            <person name="Klute M.J."/>
            <person name="Kuo A."/>
            <person name="Lefebvre S.C."/>
            <person name="Maumus F."/>
            <person name="Mayer C."/>
            <person name="Miller J."/>
            <person name="Monier A."/>
            <person name="Salamov A."/>
            <person name="Young J."/>
            <person name="Aguilar M."/>
            <person name="Claverie J.M."/>
            <person name="Frickenhaus S."/>
            <person name="Gonzalez K."/>
            <person name="Herman E.K."/>
            <person name="Lin Y.C."/>
            <person name="Napier J."/>
            <person name="Ogata H."/>
            <person name="Sarno A.F."/>
            <person name="Shmutz J."/>
            <person name="Schroeder D."/>
            <person name="de Vargas C."/>
            <person name="Verret F."/>
            <person name="von Dassow P."/>
            <person name="Valentin K."/>
            <person name="Van de Peer Y."/>
            <person name="Wheeler G."/>
            <person name="Dacks J.B."/>
            <person name="Delwiche C.F."/>
            <person name="Dyhrman S.T."/>
            <person name="Glockner G."/>
            <person name="John U."/>
            <person name="Richards T."/>
            <person name="Worden A.Z."/>
            <person name="Zhang X."/>
            <person name="Grigoriev I.V."/>
            <person name="Allen A.E."/>
            <person name="Bidle K."/>
            <person name="Borodovsky M."/>
            <person name="Bowler C."/>
            <person name="Brownlee C."/>
            <person name="Cock J.M."/>
            <person name="Elias M."/>
            <person name="Gladyshev V.N."/>
            <person name="Groth M."/>
            <person name="Guda C."/>
            <person name="Hadaegh A."/>
            <person name="Iglesias-Rodriguez M.D."/>
            <person name="Jenkins J."/>
            <person name="Jones B.M."/>
            <person name="Lawson T."/>
            <person name="Leese F."/>
            <person name="Lindquist E."/>
            <person name="Lobanov A."/>
            <person name="Lomsadze A."/>
            <person name="Malik S.B."/>
            <person name="Marsh M.E."/>
            <person name="Mackinder L."/>
            <person name="Mock T."/>
            <person name="Mueller-Roeber B."/>
            <person name="Pagarete A."/>
            <person name="Parker M."/>
            <person name="Probert I."/>
            <person name="Quesneville H."/>
            <person name="Raines C."/>
            <person name="Rensing S.A."/>
            <person name="Riano-Pachon D.M."/>
            <person name="Richier S."/>
            <person name="Rokitta S."/>
            <person name="Shiraiwa Y."/>
            <person name="Soanes D.M."/>
            <person name="van der Giezen M."/>
            <person name="Wahlund T.M."/>
            <person name="Williams B."/>
            <person name="Wilson W."/>
            <person name="Wolfe G."/>
            <person name="Wurch L.L."/>
        </authorList>
    </citation>
    <scope>NUCLEOTIDE SEQUENCE</scope>
</reference>
<dbReference type="KEGG" id="ehx:EMIHUDRAFT_252811"/>
<evidence type="ECO:0000313" key="3">
    <source>
        <dbReference type="Proteomes" id="UP000013827"/>
    </source>
</evidence>
<keyword evidence="3" id="KW-1185">Reference proteome</keyword>
<name>A0A0D3KG13_EMIH1</name>
<organism evidence="2 3">
    <name type="scientific">Emiliania huxleyi (strain CCMP1516)</name>
    <dbReference type="NCBI Taxonomy" id="280463"/>
    <lineage>
        <taxon>Eukaryota</taxon>
        <taxon>Haptista</taxon>
        <taxon>Haptophyta</taxon>
        <taxon>Prymnesiophyceae</taxon>
        <taxon>Isochrysidales</taxon>
        <taxon>Noelaerhabdaceae</taxon>
        <taxon>Emiliania</taxon>
    </lineage>
</organism>
<accession>A0A0D3KG13</accession>
<dbReference type="EnsemblProtists" id="EOD34698">
    <property type="protein sequence ID" value="EOD34698"/>
    <property type="gene ID" value="EMIHUDRAFT_252811"/>
</dbReference>
<feature type="region of interest" description="Disordered" evidence="1">
    <location>
        <begin position="20"/>
        <end position="41"/>
    </location>
</feature>
<sequence>MLGARMFGAEHMKLESRTRGLMNGATPSRRGDHYHTAAGRGHGKLARLPALGRPTATLTLICDRV</sequence>
<evidence type="ECO:0000313" key="2">
    <source>
        <dbReference type="EnsemblProtists" id="EOD34698"/>
    </source>
</evidence>
<evidence type="ECO:0000256" key="1">
    <source>
        <dbReference type="SAM" id="MobiDB-lite"/>
    </source>
</evidence>
<dbReference type="PaxDb" id="2903-EOD34698"/>
<dbReference type="RefSeq" id="XP_005787127.1">
    <property type="nucleotide sequence ID" value="XM_005787070.1"/>
</dbReference>